<evidence type="ECO:0000313" key="2">
    <source>
        <dbReference type="EMBL" id="MBA6116602.1"/>
    </source>
</evidence>
<gene>
    <name evidence="2" type="ORF">H4C47_12780</name>
</gene>
<protein>
    <recommendedName>
        <fullName evidence="4">Imidazoleglycerol-phosphate synthase</fullName>
    </recommendedName>
</protein>
<name>A0A7W2L1I6_PSEPU</name>
<reference evidence="2 3" key="1">
    <citation type="submission" date="2020-07" db="EMBL/GenBank/DDBJ databases">
        <title>Diversity of carbapenemase encoding genes among Pseudomonas putida group clinical isolates in a tertiary Brazilian hospital.</title>
        <authorList>
            <person name="Alberto-Lei F."/>
            <person name="Nodari C.S."/>
            <person name="Streling A.P."/>
            <person name="Paulino J.T."/>
            <person name="Bessa-Neto F.O."/>
            <person name="Cayo R."/>
            <person name="Gales A.C."/>
        </authorList>
    </citation>
    <scope>NUCLEOTIDE SEQUENCE [LARGE SCALE GENOMIC DNA]</scope>
    <source>
        <strain evidence="2 3">12464</strain>
    </source>
</reference>
<dbReference type="Proteomes" id="UP000553948">
    <property type="component" value="Unassembled WGS sequence"/>
</dbReference>
<evidence type="ECO:0000256" key="1">
    <source>
        <dbReference type="SAM" id="MobiDB-lite"/>
    </source>
</evidence>
<accession>A0A7W2L1I6</accession>
<dbReference type="RefSeq" id="WP_176516253.1">
    <property type="nucleotide sequence ID" value="NZ_CP060529.1"/>
</dbReference>
<evidence type="ECO:0000313" key="3">
    <source>
        <dbReference type="Proteomes" id="UP000553948"/>
    </source>
</evidence>
<feature type="region of interest" description="Disordered" evidence="1">
    <location>
        <begin position="450"/>
        <end position="473"/>
    </location>
</feature>
<proteinExistence type="predicted"/>
<comment type="caution">
    <text evidence="2">The sequence shown here is derived from an EMBL/GenBank/DDBJ whole genome shotgun (WGS) entry which is preliminary data.</text>
</comment>
<organism evidence="2 3">
    <name type="scientific">Pseudomonas putida</name>
    <name type="common">Arthrobacter siderocapsulatus</name>
    <dbReference type="NCBI Taxonomy" id="303"/>
    <lineage>
        <taxon>Bacteria</taxon>
        <taxon>Pseudomonadati</taxon>
        <taxon>Pseudomonadota</taxon>
        <taxon>Gammaproteobacteria</taxon>
        <taxon>Pseudomonadales</taxon>
        <taxon>Pseudomonadaceae</taxon>
        <taxon>Pseudomonas</taxon>
    </lineage>
</organism>
<evidence type="ECO:0008006" key="4">
    <source>
        <dbReference type="Google" id="ProtNLM"/>
    </source>
</evidence>
<dbReference type="EMBL" id="JACGDG010000009">
    <property type="protein sequence ID" value="MBA6116602.1"/>
    <property type="molecule type" value="Genomic_DNA"/>
</dbReference>
<dbReference type="AlphaFoldDB" id="A0A7W2L1I6"/>
<sequence>MTTHTKEALLEELAKGDSMRGWGAVLALGRDAVNHALQAHFVEQFDQRGGLPIIEGEYFIDPVARTEKVAFENLTLGPPQLSFKGASGASTQVRVSMELLTGHCVSSTIMSAHVEQFRRSHVLEMGMGYQFEVYGHLNVQPHPYLDKYQVVLDITGASEATCTLGGTSIAAQKMGAFILEQLQYEWVINSPLPVLEFDIFGHSGLSTTRIDVAAQQAPAGAGGGTSPDDDGALMVLMQLVDGVEATRPSGSWPYLLPRKSGTANYSSALLISRERAPLAEKRAAVALEQLVLPDANVVRLEEEEHNPHDMIVFGDVQATAFSRQPQPRIGKVAAGNRAQFTVANHSVAAWTALDVQNPRNSGEIEAGTYTAPAASMFPLRQRLMNIKAQFANVQEGASKSALVVASSDDLVISPRVVIWATGDAPVRLTASQGGRLEWETDGDTFGSIVRDPADDNETPHAIFTPDAPPNHPPIRLQRIKVTNWEEESGYATVVILAMRAPRRMQPFYVPNMRASDSQTFTLTESLPGQASDETWGDRPAVLSTVWELYGKGEFVDGTYTAPESDPGEVSVVAGVYDGQAGIAVIEHDVHASLSNSIGSQRWKALNHFKLFLNDTSRKKAWANGRQQVAVDIHIETQPFNDSEGVPIYDPVSDAELATLQLTHRDGTPIQWLPADTEVIPPGGGSWAASKFRNRFDYLPAGEGLVSPNEAQEAQARKDQSKAVGVKGNEEALRIVTVYLQTTESEIRWIRAKFQNHENKTFYSYAQNTTDGEVELGGLVPKKLDVADLEPFTGKRVAQQAGFDIVDSNGRLVDGHNYWQYTTHYWALRARGQRSFVDVRFDHVSVLKYESELLDETFASYVGVAYVPRVLPGRTADRRIEYQAQMELLALQQAGTPLNREFATGEHFSAGTLLVSLERVSDMRFWYDQQDIRWREALSKPLYFTLIDNYGTQSALYINWGQQLDDGSIDSTDARNFLHWKFQ</sequence>